<dbReference type="SUPFAM" id="SSF52833">
    <property type="entry name" value="Thioredoxin-like"/>
    <property type="match status" value="3"/>
</dbReference>
<dbReference type="PRINTS" id="PR00421">
    <property type="entry name" value="THIOREDOXIN"/>
</dbReference>
<dbReference type="EC" id="5.3.4.1" evidence="3"/>
<dbReference type="EMBL" id="CCKQ01009970">
    <property type="protein sequence ID" value="CDW81458.1"/>
    <property type="molecule type" value="Genomic_DNA"/>
</dbReference>
<organism evidence="9 10">
    <name type="scientific">Stylonychia lemnae</name>
    <name type="common">Ciliate</name>
    <dbReference type="NCBI Taxonomy" id="5949"/>
    <lineage>
        <taxon>Eukaryota</taxon>
        <taxon>Sar</taxon>
        <taxon>Alveolata</taxon>
        <taxon>Ciliophora</taxon>
        <taxon>Intramacronucleata</taxon>
        <taxon>Spirotrichea</taxon>
        <taxon>Stichotrichia</taxon>
        <taxon>Sporadotrichida</taxon>
        <taxon>Oxytrichidae</taxon>
        <taxon>Stylonychinae</taxon>
        <taxon>Stylonychia</taxon>
    </lineage>
</organism>
<dbReference type="GO" id="GO:0034976">
    <property type="term" value="P:response to endoplasmic reticulum stress"/>
    <property type="evidence" value="ECO:0007669"/>
    <property type="project" value="TreeGrafter"/>
</dbReference>
<dbReference type="Pfam" id="PF24541">
    <property type="entry name" value="Thioredox_PDIA6_C"/>
    <property type="match status" value="1"/>
</dbReference>
<reference evidence="9 10" key="1">
    <citation type="submission" date="2014-06" db="EMBL/GenBank/DDBJ databases">
        <authorList>
            <person name="Swart Estienne"/>
        </authorList>
    </citation>
    <scope>NUCLEOTIDE SEQUENCE [LARGE SCALE GENOMIC DNA]</scope>
    <source>
        <strain evidence="9 10">130c</strain>
    </source>
</reference>
<dbReference type="PANTHER" id="PTHR45815:SF3">
    <property type="entry name" value="PROTEIN DISULFIDE-ISOMERASE A6"/>
    <property type="match status" value="1"/>
</dbReference>
<dbReference type="PROSITE" id="PS00194">
    <property type="entry name" value="THIOREDOXIN_1"/>
    <property type="match status" value="1"/>
</dbReference>
<keyword evidence="10" id="KW-1185">Reference proteome</keyword>
<proteinExistence type="predicted"/>
<sequence>MLSSQLKIISKSQYLNQMSCGQLSSLHHGVDIVGAVDMTTDQEAGAPYGIQGFPTIKFFGFNKQKPIAYESGRDAETIVNYAIDKVGSEIRKRGKGAASNDNKKSESSKKSSSSGGASGSSDKDVVVLNAQNFDELVLGSKDIWFVEFYAPWCGHCKKLEPEWNIAATKLKGQAKLGKVDATVEGELAQRFGVKGYPTIRYWDYGEGKKDTNAQEYQSGRDADSIVATANQLLEKADIIPDIHEIYNQKVYDNNCQGQKICIITFLPNIYDSNANERQLYIERLQAIAKKNRRHPFVFFWLQAGDQLDLEKQLNLGFGFPAVVAIAPAKNKLAIMKGSFAEEKLSDFLNDLINGRASLEDVKKPAFKKADKWDGKDAPPLELGSDDL</sequence>
<dbReference type="OrthoDB" id="2121326at2759"/>
<comment type="subcellular location">
    <subcellularLocation>
        <location evidence="2">Endoplasmic reticulum lumen</location>
    </subcellularLocation>
</comment>
<dbReference type="CDD" id="cd03001">
    <property type="entry name" value="PDI_a_P5"/>
    <property type="match status" value="1"/>
</dbReference>
<evidence type="ECO:0000256" key="6">
    <source>
        <dbReference type="ARBA" id="ARBA00023284"/>
    </source>
</evidence>
<dbReference type="Pfam" id="PF00085">
    <property type="entry name" value="Thioredoxin"/>
    <property type="match status" value="1"/>
</dbReference>
<dbReference type="PANTHER" id="PTHR45815">
    <property type="entry name" value="PROTEIN DISULFIDE-ISOMERASE A6"/>
    <property type="match status" value="1"/>
</dbReference>
<dbReference type="Proteomes" id="UP000039865">
    <property type="component" value="Unassembled WGS sequence"/>
</dbReference>
<evidence type="ECO:0000256" key="5">
    <source>
        <dbReference type="ARBA" id="ARBA00023235"/>
    </source>
</evidence>
<keyword evidence="5 9" id="KW-0413">Isomerase</keyword>
<dbReference type="InterPro" id="IPR013766">
    <property type="entry name" value="Thioredoxin_domain"/>
</dbReference>
<dbReference type="Gene3D" id="3.40.30.10">
    <property type="entry name" value="Glutaredoxin"/>
    <property type="match status" value="3"/>
</dbReference>
<protein>
    <recommendedName>
        <fullName evidence="3">protein disulfide-isomerase</fullName>
        <ecNumber evidence="3">5.3.4.1</ecNumber>
    </recommendedName>
</protein>
<dbReference type="FunCoup" id="A0A078AKW4">
    <property type="interactions" value="362"/>
</dbReference>
<evidence type="ECO:0000256" key="1">
    <source>
        <dbReference type="ARBA" id="ARBA00001182"/>
    </source>
</evidence>
<evidence type="ECO:0000259" key="8">
    <source>
        <dbReference type="PROSITE" id="PS51352"/>
    </source>
</evidence>
<evidence type="ECO:0000256" key="2">
    <source>
        <dbReference type="ARBA" id="ARBA00004319"/>
    </source>
</evidence>
<dbReference type="GO" id="GO:0005788">
    <property type="term" value="C:endoplasmic reticulum lumen"/>
    <property type="evidence" value="ECO:0007669"/>
    <property type="project" value="UniProtKB-SubCell"/>
</dbReference>
<feature type="region of interest" description="Disordered" evidence="7">
    <location>
        <begin position="92"/>
        <end position="122"/>
    </location>
</feature>
<evidence type="ECO:0000256" key="7">
    <source>
        <dbReference type="SAM" id="MobiDB-lite"/>
    </source>
</evidence>
<keyword evidence="4" id="KW-1015">Disulfide bond</keyword>
<name>A0A078AKW4_STYLE</name>
<feature type="domain" description="Thioredoxin" evidence="8">
    <location>
        <begin position="99"/>
        <end position="234"/>
    </location>
</feature>
<keyword evidence="6" id="KW-0676">Redox-active center</keyword>
<feature type="compositionally biased region" description="Basic and acidic residues" evidence="7">
    <location>
        <begin position="364"/>
        <end position="378"/>
    </location>
</feature>
<dbReference type="InterPro" id="IPR036249">
    <property type="entry name" value="Thioredoxin-like_sf"/>
</dbReference>
<dbReference type="OMA" id="QCAAAHP"/>
<evidence type="ECO:0000313" key="9">
    <source>
        <dbReference type="EMBL" id="CDW81458.1"/>
    </source>
</evidence>
<accession>A0A078AKW4</accession>
<dbReference type="AlphaFoldDB" id="A0A078AKW4"/>
<dbReference type="GO" id="GO:0015035">
    <property type="term" value="F:protein-disulfide reductase activity"/>
    <property type="evidence" value="ECO:0007669"/>
    <property type="project" value="TreeGrafter"/>
</dbReference>
<dbReference type="InterPro" id="IPR057305">
    <property type="entry name" value="Thioredox_PDIA6_C"/>
</dbReference>
<evidence type="ECO:0000256" key="4">
    <source>
        <dbReference type="ARBA" id="ARBA00023157"/>
    </source>
</evidence>
<evidence type="ECO:0000313" key="10">
    <source>
        <dbReference type="Proteomes" id="UP000039865"/>
    </source>
</evidence>
<dbReference type="InterPro" id="IPR017937">
    <property type="entry name" value="Thioredoxin_CS"/>
</dbReference>
<feature type="region of interest" description="Disordered" evidence="7">
    <location>
        <begin position="364"/>
        <end position="387"/>
    </location>
</feature>
<dbReference type="InParanoid" id="A0A078AKW4"/>
<evidence type="ECO:0000256" key="3">
    <source>
        <dbReference type="ARBA" id="ARBA00012723"/>
    </source>
</evidence>
<dbReference type="GO" id="GO:0003756">
    <property type="term" value="F:protein disulfide isomerase activity"/>
    <property type="evidence" value="ECO:0007669"/>
    <property type="project" value="UniProtKB-EC"/>
</dbReference>
<dbReference type="PROSITE" id="PS51352">
    <property type="entry name" value="THIOREDOXIN_2"/>
    <property type="match status" value="1"/>
</dbReference>
<comment type="catalytic activity">
    <reaction evidence="1">
        <text>Catalyzes the rearrangement of -S-S- bonds in proteins.</text>
        <dbReference type="EC" id="5.3.4.1"/>
    </reaction>
</comment>
<gene>
    <name evidence="9" type="primary">Contig18415.g19563</name>
    <name evidence="9" type="ORF">STYLEM_10475</name>
</gene>